<dbReference type="Gene3D" id="2.40.50.140">
    <property type="entry name" value="Nucleic acid-binding proteins"/>
    <property type="match status" value="1"/>
</dbReference>
<accession>A0ABS9ENY5</accession>
<comment type="cofactor">
    <cofactor evidence="8">
        <name>[4Fe-4S] cluster</name>
        <dbReference type="ChEBI" id="CHEBI:49883"/>
    </cofactor>
    <text evidence="8">Binds 2 [4Fe-4S] clusters. One cluster is coordinated with 3 cysteines and an exchangeable S-adenosyl-L-methionine.</text>
</comment>
<dbReference type="SUPFAM" id="SSF102114">
    <property type="entry name" value="Radical SAM enzymes"/>
    <property type="match status" value="1"/>
</dbReference>
<keyword evidence="7 8" id="KW-0411">Iron-sulfur</keyword>
<keyword evidence="2 8" id="KW-0963">Cytoplasm</keyword>
<dbReference type="InterPro" id="IPR023404">
    <property type="entry name" value="rSAM_horseshoe"/>
</dbReference>
<reference evidence="12 13" key="1">
    <citation type="submission" date="2022-01" db="EMBL/GenBank/DDBJ databases">
        <title>Dethiosulfovibrio faecalis sp. nov., a novel proteolytic, non-sulfur-reducing bacterium isolated from a marine aquaculture solid waste bioreactor.</title>
        <authorList>
            <person name="Grabowski S."/>
            <person name="Apolinario E."/>
            <person name="Schneider N."/>
            <person name="Marshall C.W."/>
            <person name="Sowers K.R."/>
        </authorList>
    </citation>
    <scope>NUCLEOTIDE SEQUENCE [LARGE SCALE GENOMIC DNA]</scope>
    <source>
        <strain evidence="12 13">DSM 12537</strain>
    </source>
</reference>
<dbReference type="PANTHER" id="PTHR43837:SF1">
    <property type="entry name" value="RIBOSOMAL PROTEIN US12 METHYLTHIOTRANSFERASE RIMO"/>
    <property type="match status" value="1"/>
</dbReference>
<proteinExistence type="inferred from homology"/>
<evidence type="ECO:0000256" key="4">
    <source>
        <dbReference type="ARBA" id="ARBA00022691"/>
    </source>
</evidence>
<keyword evidence="12" id="KW-0687">Ribonucleoprotein</keyword>
<dbReference type="PROSITE" id="PS51449">
    <property type="entry name" value="MTTASE_N"/>
    <property type="match status" value="1"/>
</dbReference>
<dbReference type="InterPro" id="IPR005840">
    <property type="entry name" value="Ribosomal_uS12_MeSTrfase_RimO"/>
</dbReference>
<dbReference type="GO" id="GO:0103039">
    <property type="term" value="F:protein methylthiotransferase activity"/>
    <property type="evidence" value="ECO:0007669"/>
    <property type="project" value="UniProtKB-EC"/>
</dbReference>
<keyword evidence="3 8" id="KW-0808">Transferase</keyword>
<dbReference type="CDD" id="cd01335">
    <property type="entry name" value="Radical_SAM"/>
    <property type="match status" value="1"/>
</dbReference>
<dbReference type="InterPro" id="IPR012340">
    <property type="entry name" value="NA-bd_OB-fold"/>
</dbReference>
<dbReference type="PROSITE" id="PS01278">
    <property type="entry name" value="MTTASE_RADICAL"/>
    <property type="match status" value="1"/>
</dbReference>
<dbReference type="InterPro" id="IPR005839">
    <property type="entry name" value="Methylthiotransferase"/>
</dbReference>
<feature type="binding site" evidence="8">
    <location>
        <position position="147"/>
    </location>
    <ligand>
        <name>[4Fe-4S] cluster</name>
        <dbReference type="ChEBI" id="CHEBI:49883"/>
        <label>2</label>
        <note>4Fe-4S-S-AdoMet</note>
    </ligand>
</feature>
<gene>
    <name evidence="8 12" type="primary">rimO</name>
    <name evidence="12" type="ORF">L2W38_08700</name>
</gene>
<dbReference type="Gene3D" id="3.40.50.12160">
    <property type="entry name" value="Methylthiotransferase, N-terminal domain"/>
    <property type="match status" value="1"/>
</dbReference>
<dbReference type="Pfam" id="PF18693">
    <property type="entry name" value="TRAM_2"/>
    <property type="match status" value="1"/>
</dbReference>
<evidence type="ECO:0000259" key="9">
    <source>
        <dbReference type="PROSITE" id="PS50926"/>
    </source>
</evidence>
<evidence type="ECO:0000259" key="10">
    <source>
        <dbReference type="PROSITE" id="PS51449"/>
    </source>
</evidence>
<dbReference type="EC" id="2.8.4.4" evidence="8"/>
<protein>
    <recommendedName>
        <fullName evidence="8">Ribosomal protein uS12 methylthiotransferase RimO</fullName>
        <shortName evidence="8">uS12 MTTase</shortName>
        <shortName evidence="8">uS12 methylthiotransferase</shortName>
        <ecNumber evidence="8">2.8.4.4</ecNumber>
    </recommendedName>
    <alternativeName>
        <fullName evidence="8">Ribosomal protein uS12 (aspartate-C(3))-methylthiotransferase</fullName>
    </alternativeName>
    <alternativeName>
        <fullName evidence="8">Ribosome maturation factor RimO</fullName>
    </alternativeName>
</protein>
<comment type="caution">
    <text evidence="12">The sequence shown here is derived from an EMBL/GenBank/DDBJ whole genome shotgun (WGS) entry which is preliminary data.</text>
</comment>
<comment type="function">
    <text evidence="8">Catalyzes the methylthiolation of an aspartic acid residue of ribosomal protein uS12.</text>
</comment>
<evidence type="ECO:0000256" key="7">
    <source>
        <dbReference type="ARBA" id="ARBA00023014"/>
    </source>
</evidence>
<dbReference type="InterPro" id="IPR020612">
    <property type="entry name" value="Methylthiotransferase_CS"/>
</dbReference>
<keyword evidence="6 8" id="KW-0408">Iron</keyword>
<evidence type="ECO:0000313" key="13">
    <source>
        <dbReference type="Proteomes" id="UP001200430"/>
    </source>
</evidence>
<keyword evidence="5 8" id="KW-0479">Metal-binding</keyword>
<evidence type="ECO:0000256" key="2">
    <source>
        <dbReference type="ARBA" id="ARBA00022490"/>
    </source>
</evidence>
<dbReference type="Pfam" id="PF00919">
    <property type="entry name" value="UPF0004"/>
    <property type="match status" value="1"/>
</dbReference>
<keyword evidence="4 8" id="KW-0949">S-adenosyl-L-methionine</keyword>
<evidence type="ECO:0000256" key="5">
    <source>
        <dbReference type="ARBA" id="ARBA00022723"/>
    </source>
</evidence>
<dbReference type="InterPro" id="IPR013848">
    <property type="entry name" value="Methylthiotransferase_N"/>
</dbReference>
<feature type="domain" description="Radical SAM core" evidence="11">
    <location>
        <begin position="126"/>
        <end position="357"/>
    </location>
</feature>
<feature type="binding site" evidence="8">
    <location>
        <position position="11"/>
    </location>
    <ligand>
        <name>[4Fe-4S] cluster</name>
        <dbReference type="ChEBI" id="CHEBI:49883"/>
        <label>1</label>
    </ligand>
</feature>
<dbReference type="SFLD" id="SFLDG01082">
    <property type="entry name" value="B12-binding_domain_containing"/>
    <property type="match status" value="1"/>
</dbReference>
<dbReference type="PANTHER" id="PTHR43837">
    <property type="entry name" value="RIBOSOMAL PROTEIN S12 METHYLTHIOTRANSFERASE RIMO"/>
    <property type="match status" value="1"/>
</dbReference>
<feature type="domain" description="MTTase N-terminal" evidence="10">
    <location>
        <begin position="2"/>
        <end position="118"/>
    </location>
</feature>
<dbReference type="Gene3D" id="3.80.30.20">
    <property type="entry name" value="tm_1862 like domain"/>
    <property type="match status" value="1"/>
</dbReference>
<dbReference type="InterPro" id="IPR006638">
    <property type="entry name" value="Elp3/MiaA/NifB-like_rSAM"/>
</dbReference>
<organism evidence="12 13">
    <name type="scientific">Dethiosulfovibrio marinus</name>
    <dbReference type="NCBI Taxonomy" id="133532"/>
    <lineage>
        <taxon>Bacteria</taxon>
        <taxon>Thermotogati</taxon>
        <taxon>Synergistota</taxon>
        <taxon>Synergistia</taxon>
        <taxon>Synergistales</taxon>
        <taxon>Dethiosulfovibrionaceae</taxon>
        <taxon>Dethiosulfovibrio</taxon>
    </lineage>
</organism>
<feature type="binding site" evidence="8">
    <location>
        <position position="144"/>
    </location>
    <ligand>
        <name>[4Fe-4S] cluster</name>
        <dbReference type="ChEBI" id="CHEBI:49883"/>
        <label>2</label>
        <note>4Fe-4S-S-AdoMet</note>
    </ligand>
</feature>
<dbReference type="NCBIfam" id="TIGR00089">
    <property type="entry name" value="MiaB/RimO family radical SAM methylthiotransferase"/>
    <property type="match status" value="1"/>
</dbReference>
<sequence>MKKIHILTLGCPKNSVDSEVLADRFDPENWTLVDRVEECDIAIVNTCGFIQPAVEESIDVILDLEEMKAQGTLEKICVVGCLVNRYGEDLKKEFPSVDLWAEAEDWDFLARELGIDSPRRGRRILTESPWTRYLKVGEGCDTRCSFCTIPSIRGPLRSRDPKDIVSEAVKLAEEGAKELCLVGQDLTVYGSDLSKRGSLSALLDAMEAELPGDIWLRLFYLHPSRVDEVFLERVLNSSRILPWLDIPIQHVDADVLRRMNRPPVEEHIRKLFKAGRRMFPDFAFRTTIMVGFPGETEKAFQSLLDFVEDVAFDRLGAFTFCPEEGTPAASIPDQIPQEEKNRRYAELMELQQGISLTRQRGFVGKEMDVLIEEVDEEDGIRWGRSFRDAPEIDGLVSISGAKDDVPGDMVRVSITDASEYDLFGERVRSDG</sequence>
<evidence type="ECO:0000256" key="6">
    <source>
        <dbReference type="ARBA" id="ARBA00023004"/>
    </source>
</evidence>
<dbReference type="InterPro" id="IPR038135">
    <property type="entry name" value="Methylthiotransferase_N_sf"/>
</dbReference>
<feature type="binding site" evidence="8">
    <location>
        <position position="47"/>
    </location>
    <ligand>
        <name>[4Fe-4S] cluster</name>
        <dbReference type="ChEBI" id="CHEBI:49883"/>
        <label>1</label>
    </ligand>
</feature>
<dbReference type="PROSITE" id="PS50926">
    <property type="entry name" value="TRAM"/>
    <property type="match status" value="1"/>
</dbReference>
<evidence type="ECO:0000259" key="11">
    <source>
        <dbReference type="PROSITE" id="PS51918"/>
    </source>
</evidence>
<dbReference type="HAMAP" id="MF_01865">
    <property type="entry name" value="MTTase_RimO"/>
    <property type="match status" value="1"/>
</dbReference>
<dbReference type="GO" id="GO:0005840">
    <property type="term" value="C:ribosome"/>
    <property type="evidence" value="ECO:0007669"/>
    <property type="project" value="UniProtKB-KW"/>
</dbReference>
<feature type="binding site" evidence="8">
    <location>
        <position position="140"/>
    </location>
    <ligand>
        <name>[4Fe-4S] cluster</name>
        <dbReference type="ChEBI" id="CHEBI:49883"/>
        <label>2</label>
        <note>4Fe-4S-S-AdoMet</note>
    </ligand>
</feature>
<evidence type="ECO:0000256" key="3">
    <source>
        <dbReference type="ARBA" id="ARBA00022679"/>
    </source>
</evidence>
<dbReference type="SFLD" id="SFLDF00274">
    <property type="entry name" value="ribosomal_protein_S12_methylth"/>
    <property type="match status" value="1"/>
</dbReference>
<dbReference type="Proteomes" id="UP001200430">
    <property type="component" value="Unassembled WGS sequence"/>
</dbReference>
<feature type="domain" description="TRAM" evidence="9">
    <location>
        <begin position="360"/>
        <end position="428"/>
    </location>
</feature>
<dbReference type="InterPro" id="IPR058240">
    <property type="entry name" value="rSAM_sf"/>
</dbReference>
<dbReference type="SFLD" id="SFLDS00029">
    <property type="entry name" value="Radical_SAM"/>
    <property type="match status" value="1"/>
</dbReference>
<evidence type="ECO:0000313" key="12">
    <source>
        <dbReference type="EMBL" id="MCF4142897.1"/>
    </source>
</evidence>
<comment type="subcellular location">
    <subcellularLocation>
        <location evidence="8">Cytoplasm</location>
    </subcellularLocation>
</comment>
<feature type="binding site" evidence="8">
    <location>
        <position position="81"/>
    </location>
    <ligand>
        <name>[4Fe-4S] cluster</name>
        <dbReference type="ChEBI" id="CHEBI:49883"/>
        <label>1</label>
    </ligand>
</feature>
<evidence type="ECO:0000256" key="1">
    <source>
        <dbReference type="ARBA" id="ARBA00022485"/>
    </source>
</evidence>
<comment type="catalytic activity">
    <reaction evidence="8">
        <text>L-aspartate(89)-[ribosomal protein uS12]-hydrogen + (sulfur carrier)-SH + AH2 + 2 S-adenosyl-L-methionine = 3-methylsulfanyl-L-aspartate(89)-[ribosomal protein uS12]-hydrogen + (sulfur carrier)-H + 5'-deoxyadenosine + L-methionine + A + S-adenosyl-L-homocysteine + 2 H(+)</text>
        <dbReference type="Rhea" id="RHEA:37087"/>
        <dbReference type="Rhea" id="RHEA-COMP:10460"/>
        <dbReference type="Rhea" id="RHEA-COMP:10461"/>
        <dbReference type="Rhea" id="RHEA-COMP:14737"/>
        <dbReference type="Rhea" id="RHEA-COMP:14739"/>
        <dbReference type="ChEBI" id="CHEBI:13193"/>
        <dbReference type="ChEBI" id="CHEBI:15378"/>
        <dbReference type="ChEBI" id="CHEBI:17319"/>
        <dbReference type="ChEBI" id="CHEBI:17499"/>
        <dbReference type="ChEBI" id="CHEBI:29917"/>
        <dbReference type="ChEBI" id="CHEBI:29961"/>
        <dbReference type="ChEBI" id="CHEBI:57844"/>
        <dbReference type="ChEBI" id="CHEBI:57856"/>
        <dbReference type="ChEBI" id="CHEBI:59789"/>
        <dbReference type="ChEBI" id="CHEBI:64428"/>
        <dbReference type="ChEBI" id="CHEBI:73599"/>
        <dbReference type="EC" id="2.8.4.4"/>
    </reaction>
</comment>
<keyword evidence="12" id="KW-0689">Ribosomal protein</keyword>
<dbReference type="NCBIfam" id="TIGR01125">
    <property type="entry name" value="30S ribosomal protein S12 methylthiotransferase RimO"/>
    <property type="match status" value="1"/>
</dbReference>
<dbReference type="Pfam" id="PF04055">
    <property type="entry name" value="Radical_SAM"/>
    <property type="match status" value="1"/>
</dbReference>
<dbReference type="EMBL" id="JAKGUD010000008">
    <property type="protein sequence ID" value="MCF4142897.1"/>
    <property type="molecule type" value="Genomic_DNA"/>
</dbReference>
<dbReference type="SMART" id="SM00729">
    <property type="entry name" value="Elp3"/>
    <property type="match status" value="1"/>
</dbReference>
<keyword evidence="1 8" id="KW-0004">4Fe-4S</keyword>
<dbReference type="InterPro" id="IPR007197">
    <property type="entry name" value="rSAM"/>
</dbReference>
<dbReference type="PROSITE" id="PS51918">
    <property type="entry name" value="RADICAL_SAM"/>
    <property type="match status" value="1"/>
</dbReference>
<dbReference type="RefSeq" id="WP_236099613.1">
    <property type="nucleotide sequence ID" value="NZ_JAKGUD010000008.1"/>
</dbReference>
<comment type="similarity">
    <text evidence="8">Belongs to the methylthiotransferase family. RimO subfamily.</text>
</comment>
<keyword evidence="13" id="KW-1185">Reference proteome</keyword>
<dbReference type="SFLD" id="SFLDG01061">
    <property type="entry name" value="methylthiotransferase"/>
    <property type="match status" value="1"/>
</dbReference>
<name>A0ABS9ENY5_9BACT</name>
<evidence type="ECO:0000256" key="8">
    <source>
        <dbReference type="HAMAP-Rule" id="MF_01865"/>
    </source>
</evidence>
<dbReference type="InterPro" id="IPR002792">
    <property type="entry name" value="TRAM_dom"/>
</dbReference>